<protein>
    <submittedName>
        <fullName evidence="1">Uncharacterized protein</fullName>
    </submittedName>
</protein>
<dbReference type="InterPro" id="IPR027417">
    <property type="entry name" value="P-loop_NTPase"/>
</dbReference>
<name>A0A7Z0D925_9ACTN</name>
<dbReference type="Proteomes" id="UP000527616">
    <property type="component" value="Unassembled WGS sequence"/>
</dbReference>
<dbReference type="EMBL" id="JACBZS010000001">
    <property type="protein sequence ID" value="NYI71037.1"/>
    <property type="molecule type" value="Genomic_DNA"/>
</dbReference>
<dbReference type="RefSeq" id="WP_179444913.1">
    <property type="nucleotide sequence ID" value="NZ_JACBZS010000001.1"/>
</dbReference>
<accession>A0A7Z0D925</accession>
<reference evidence="1 2" key="1">
    <citation type="submission" date="2020-07" db="EMBL/GenBank/DDBJ databases">
        <title>Sequencing the genomes of 1000 actinobacteria strains.</title>
        <authorList>
            <person name="Klenk H.-P."/>
        </authorList>
    </citation>
    <scope>NUCLEOTIDE SEQUENCE [LARGE SCALE GENOMIC DNA]</scope>
    <source>
        <strain evidence="1 2">DSM 103164</strain>
    </source>
</reference>
<dbReference type="AlphaFoldDB" id="A0A7Z0D925"/>
<gene>
    <name evidence="1" type="ORF">GGQ54_001597</name>
</gene>
<evidence type="ECO:0000313" key="2">
    <source>
        <dbReference type="Proteomes" id="UP000527616"/>
    </source>
</evidence>
<dbReference type="Gene3D" id="3.40.50.300">
    <property type="entry name" value="P-loop containing nucleotide triphosphate hydrolases"/>
    <property type="match status" value="1"/>
</dbReference>
<proteinExistence type="predicted"/>
<evidence type="ECO:0000313" key="1">
    <source>
        <dbReference type="EMBL" id="NYI71037.1"/>
    </source>
</evidence>
<sequence length="223" mass="23616">MTRPPVLTATALVVAVNDAESEPLDLALVRHTLLQAPPGPVRSALLLACAGRWAGPQRGQVELAGTEGERARVRARRLREETAVARIPGLVETEPRLTIADAVDERALFEGLSVRAGRRAFTELTERAGVGLDAGTHIGALAPAERTFVDLALGLLRPARALITDGLGDGLDDRGRAWLRDCVPPMLGPTLLLAGVTDASVAPEQAHVIHNGVAPIRQTGKER</sequence>
<comment type="caution">
    <text evidence="1">The sequence shown here is derived from an EMBL/GenBank/DDBJ whole genome shotgun (WGS) entry which is preliminary data.</text>
</comment>
<keyword evidence="2" id="KW-1185">Reference proteome</keyword>
<organism evidence="1 2">
    <name type="scientific">Naumannella cuiyingiana</name>
    <dbReference type="NCBI Taxonomy" id="1347891"/>
    <lineage>
        <taxon>Bacteria</taxon>
        <taxon>Bacillati</taxon>
        <taxon>Actinomycetota</taxon>
        <taxon>Actinomycetes</taxon>
        <taxon>Propionibacteriales</taxon>
        <taxon>Propionibacteriaceae</taxon>
        <taxon>Naumannella</taxon>
    </lineage>
</organism>
<dbReference type="SUPFAM" id="SSF52540">
    <property type="entry name" value="P-loop containing nucleoside triphosphate hydrolases"/>
    <property type="match status" value="1"/>
</dbReference>